<gene>
    <name evidence="2" type="ORF">FHR19_001914</name>
</gene>
<dbReference type="EC" id="5.3.3.18" evidence="2"/>
<dbReference type="Proteomes" id="UP000557739">
    <property type="component" value="Unassembled WGS sequence"/>
</dbReference>
<keyword evidence="2" id="KW-0413">Isomerase</keyword>
<dbReference type="SUPFAM" id="SSF52096">
    <property type="entry name" value="ClpP/crotonase"/>
    <property type="match status" value="1"/>
</dbReference>
<evidence type="ECO:0000256" key="1">
    <source>
        <dbReference type="ARBA" id="ARBA00005254"/>
    </source>
</evidence>
<evidence type="ECO:0000313" key="3">
    <source>
        <dbReference type="Proteomes" id="UP000557739"/>
    </source>
</evidence>
<dbReference type="InterPro" id="IPR014748">
    <property type="entry name" value="Enoyl-CoA_hydra_C"/>
</dbReference>
<dbReference type="AlphaFoldDB" id="A0A7W9AQM7"/>
<dbReference type="EMBL" id="JACIJJ010000002">
    <property type="protein sequence ID" value="MBB5698569.1"/>
    <property type="molecule type" value="Genomic_DNA"/>
</dbReference>
<sequence>MSIDVAVKDGVAVVTINRPERKNAITMAMRGQFQTLFQQLQDDDEVRAIILTGAGGEFAAGADVGEMGTGGVRGNMVKARTLHRMVRSVAHTQKPVIAAVEGVCIGVAFALALACDFVIAAENARFQFAFRHIGLAMDGAAGWLLERHVGVMRAKEIAYSGRFVSGSEAAALGFALEAVPAGGALARAREMAGGFATAPTLALSQIKRQFSNAPGQSLDDALEFEATVQALMTWTEDFREGTTAFKEKRKPAYRGA</sequence>
<dbReference type="GO" id="GO:0016853">
    <property type="term" value="F:isomerase activity"/>
    <property type="evidence" value="ECO:0007669"/>
    <property type="project" value="UniProtKB-KW"/>
</dbReference>
<comment type="caution">
    <text evidence="2">The sequence shown here is derived from an EMBL/GenBank/DDBJ whole genome shotgun (WGS) entry which is preliminary data.</text>
</comment>
<dbReference type="Gene3D" id="1.10.12.10">
    <property type="entry name" value="Lyase 2-enoyl-coa Hydratase, Chain A, domain 2"/>
    <property type="match status" value="1"/>
</dbReference>
<dbReference type="PANTHER" id="PTHR43802">
    <property type="entry name" value="ENOYL-COA HYDRATASE"/>
    <property type="match status" value="1"/>
</dbReference>
<dbReference type="PANTHER" id="PTHR43802:SF1">
    <property type="entry name" value="IP11341P-RELATED"/>
    <property type="match status" value="1"/>
</dbReference>
<dbReference type="RefSeq" id="WP_184027390.1">
    <property type="nucleotide sequence ID" value="NZ_JACIJJ010000002.1"/>
</dbReference>
<evidence type="ECO:0000313" key="2">
    <source>
        <dbReference type="EMBL" id="MBB5698569.1"/>
    </source>
</evidence>
<keyword evidence="3" id="KW-1185">Reference proteome</keyword>
<reference evidence="2 3" key="1">
    <citation type="submission" date="2020-08" db="EMBL/GenBank/DDBJ databases">
        <title>Genomic Encyclopedia of Type Strains, Phase IV (KMG-IV): sequencing the most valuable type-strain genomes for metagenomic binning, comparative biology and taxonomic classification.</title>
        <authorList>
            <person name="Goeker M."/>
        </authorList>
    </citation>
    <scope>NUCLEOTIDE SEQUENCE [LARGE SCALE GENOMIC DNA]</scope>
    <source>
        <strain evidence="2 3">DSM 27244</strain>
    </source>
</reference>
<dbReference type="CDD" id="cd06558">
    <property type="entry name" value="crotonase-like"/>
    <property type="match status" value="1"/>
</dbReference>
<dbReference type="Pfam" id="PF00378">
    <property type="entry name" value="ECH_1"/>
    <property type="match status" value="1"/>
</dbReference>
<protein>
    <submittedName>
        <fullName evidence="2">2-(1,2-epoxy-1,2-dihydrophenyl)acetyl-CoA isomerase</fullName>
        <ecNumber evidence="2">5.3.3.18</ecNumber>
    </submittedName>
</protein>
<comment type="similarity">
    <text evidence="1">Belongs to the enoyl-CoA hydratase/isomerase family.</text>
</comment>
<dbReference type="InterPro" id="IPR001753">
    <property type="entry name" value="Enoyl-CoA_hydra/iso"/>
</dbReference>
<accession>A0A7W9AQM7</accession>
<organism evidence="2 3">
    <name type="scientific">Sphingomonas yantingensis</name>
    <dbReference type="NCBI Taxonomy" id="1241761"/>
    <lineage>
        <taxon>Bacteria</taxon>
        <taxon>Pseudomonadati</taxon>
        <taxon>Pseudomonadota</taxon>
        <taxon>Alphaproteobacteria</taxon>
        <taxon>Sphingomonadales</taxon>
        <taxon>Sphingomonadaceae</taxon>
        <taxon>Sphingomonas</taxon>
    </lineage>
</organism>
<proteinExistence type="inferred from homology"/>
<dbReference type="Gene3D" id="3.90.226.10">
    <property type="entry name" value="2-enoyl-CoA Hydratase, Chain A, domain 1"/>
    <property type="match status" value="1"/>
</dbReference>
<name>A0A7W9AQM7_9SPHN</name>
<dbReference type="InterPro" id="IPR029045">
    <property type="entry name" value="ClpP/crotonase-like_dom_sf"/>
</dbReference>